<dbReference type="EMBL" id="JAIWYP010000010">
    <property type="protein sequence ID" value="KAH3752418.1"/>
    <property type="molecule type" value="Genomic_DNA"/>
</dbReference>
<comment type="caution">
    <text evidence="1">The sequence shown here is derived from an EMBL/GenBank/DDBJ whole genome shotgun (WGS) entry which is preliminary data.</text>
</comment>
<sequence>MSGIIILVLSRGKIVEKIYSNAQKSVVRRLDQTVITKTFPRGRGIAIYVDNWTNEVFVDSSTFTVDSAFNGHKIQDKMKDCLL</sequence>
<protein>
    <submittedName>
        <fullName evidence="1">Uncharacterized protein</fullName>
    </submittedName>
</protein>
<gene>
    <name evidence="1" type="ORF">DPMN_187035</name>
</gene>
<evidence type="ECO:0000313" key="2">
    <source>
        <dbReference type="Proteomes" id="UP000828390"/>
    </source>
</evidence>
<dbReference type="Gene3D" id="2.60.40.1930">
    <property type="match status" value="1"/>
</dbReference>
<name>A0A9D4DNY4_DREPO</name>
<evidence type="ECO:0000313" key="1">
    <source>
        <dbReference type="EMBL" id="KAH3752418.1"/>
    </source>
</evidence>
<keyword evidence="2" id="KW-1185">Reference proteome</keyword>
<organism evidence="1 2">
    <name type="scientific">Dreissena polymorpha</name>
    <name type="common">Zebra mussel</name>
    <name type="synonym">Mytilus polymorpha</name>
    <dbReference type="NCBI Taxonomy" id="45954"/>
    <lineage>
        <taxon>Eukaryota</taxon>
        <taxon>Metazoa</taxon>
        <taxon>Spiralia</taxon>
        <taxon>Lophotrochozoa</taxon>
        <taxon>Mollusca</taxon>
        <taxon>Bivalvia</taxon>
        <taxon>Autobranchia</taxon>
        <taxon>Heteroconchia</taxon>
        <taxon>Euheterodonta</taxon>
        <taxon>Imparidentia</taxon>
        <taxon>Neoheterodontei</taxon>
        <taxon>Myida</taxon>
        <taxon>Dreissenoidea</taxon>
        <taxon>Dreissenidae</taxon>
        <taxon>Dreissena</taxon>
    </lineage>
</organism>
<proteinExistence type="predicted"/>
<reference evidence="1" key="1">
    <citation type="journal article" date="2019" name="bioRxiv">
        <title>The Genome of the Zebra Mussel, Dreissena polymorpha: A Resource for Invasive Species Research.</title>
        <authorList>
            <person name="McCartney M.A."/>
            <person name="Auch B."/>
            <person name="Kono T."/>
            <person name="Mallez S."/>
            <person name="Zhang Y."/>
            <person name="Obille A."/>
            <person name="Becker A."/>
            <person name="Abrahante J.E."/>
            <person name="Garbe J."/>
            <person name="Badalamenti J.P."/>
            <person name="Herman A."/>
            <person name="Mangelson H."/>
            <person name="Liachko I."/>
            <person name="Sullivan S."/>
            <person name="Sone E.D."/>
            <person name="Koren S."/>
            <person name="Silverstein K.A.T."/>
            <person name="Beckman K.B."/>
            <person name="Gohl D.M."/>
        </authorList>
    </citation>
    <scope>NUCLEOTIDE SEQUENCE</scope>
    <source>
        <strain evidence="1">Duluth1</strain>
        <tissue evidence="1">Whole animal</tissue>
    </source>
</reference>
<dbReference type="Proteomes" id="UP000828390">
    <property type="component" value="Unassembled WGS sequence"/>
</dbReference>
<reference evidence="1" key="2">
    <citation type="submission" date="2020-11" db="EMBL/GenBank/DDBJ databases">
        <authorList>
            <person name="McCartney M.A."/>
            <person name="Auch B."/>
            <person name="Kono T."/>
            <person name="Mallez S."/>
            <person name="Becker A."/>
            <person name="Gohl D.M."/>
            <person name="Silverstein K.A.T."/>
            <person name="Koren S."/>
            <person name="Bechman K.B."/>
            <person name="Herman A."/>
            <person name="Abrahante J.E."/>
            <person name="Garbe J."/>
        </authorList>
    </citation>
    <scope>NUCLEOTIDE SEQUENCE</scope>
    <source>
        <strain evidence="1">Duluth1</strain>
        <tissue evidence="1">Whole animal</tissue>
    </source>
</reference>
<dbReference type="AlphaFoldDB" id="A0A9D4DNY4"/>
<accession>A0A9D4DNY4</accession>